<sequence>MIGGQGADSCRKSRTGETPQERKRRGGSAAARGKRSLARKSTAVSKALHTKPPLSHLCIFRLN</sequence>
<reference evidence="2 3" key="1">
    <citation type="submission" date="2024-05" db="EMBL/GenBank/DDBJ databases">
        <title>The mechanism of isolation and screening of efficient mineral weathering bacteria priestia aryabhattai c4-10 with weathered biotite.</title>
        <authorList>
            <person name="Yang S."/>
        </authorList>
    </citation>
    <scope>NUCLEOTIDE SEQUENCE [LARGE SCALE GENOMIC DNA]</scope>
    <source>
        <strain evidence="2 3">C4-10</strain>
    </source>
</reference>
<protein>
    <submittedName>
        <fullName evidence="2">Uncharacterized protein</fullName>
    </submittedName>
</protein>
<proteinExistence type="predicted"/>
<evidence type="ECO:0000313" key="2">
    <source>
        <dbReference type="EMBL" id="MEN3154100.1"/>
    </source>
</evidence>
<dbReference type="Proteomes" id="UP001418804">
    <property type="component" value="Unassembled WGS sequence"/>
</dbReference>
<evidence type="ECO:0000313" key="3">
    <source>
        <dbReference type="Proteomes" id="UP001418804"/>
    </source>
</evidence>
<organism evidence="2 3">
    <name type="scientific">Priestia aryabhattai</name>
    <name type="common">Bacillus aryabhattai</name>
    <dbReference type="NCBI Taxonomy" id="412384"/>
    <lineage>
        <taxon>Bacteria</taxon>
        <taxon>Bacillati</taxon>
        <taxon>Bacillota</taxon>
        <taxon>Bacilli</taxon>
        <taxon>Bacillales</taxon>
        <taxon>Bacillaceae</taxon>
        <taxon>Priestia</taxon>
    </lineage>
</organism>
<feature type="compositionally biased region" description="Basic residues" evidence="1">
    <location>
        <begin position="22"/>
        <end position="38"/>
    </location>
</feature>
<comment type="caution">
    <text evidence="2">The sequence shown here is derived from an EMBL/GenBank/DDBJ whole genome shotgun (WGS) entry which is preliminary data.</text>
</comment>
<feature type="compositionally biased region" description="Basic and acidic residues" evidence="1">
    <location>
        <begin position="9"/>
        <end position="21"/>
    </location>
</feature>
<accession>A0ABD5KSB4</accession>
<dbReference type="AlphaFoldDB" id="A0ABD5KSB4"/>
<name>A0ABD5KSB4_PRIAR</name>
<reference evidence="2 3" key="2">
    <citation type="submission" date="2024-05" db="EMBL/GenBank/DDBJ databases">
        <authorList>
            <person name="Zheng X."/>
        </authorList>
    </citation>
    <scope>NUCLEOTIDE SEQUENCE [LARGE SCALE GENOMIC DNA]</scope>
    <source>
        <strain evidence="2 3">C4-10</strain>
    </source>
</reference>
<feature type="region of interest" description="Disordered" evidence="1">
    <location>
        <begin position="1"/>
        <end position="48"/>
    </location>
</feature>
<gene>
    <name evidence="2" type="ORF">ABDD91_14735</name>
</gene>
<dbReference type="RefSeq" id="WP_167387305.1">
    <property type="nucleotide sequence ID" value="NZ_CP024035.1"/>
</dbReference>
<dbReference type="GeneID" id="48013506"/>
<dbReference type="EMBL" id="JBDIVD010000001">
    <property type="protein sequence ID" value="MEN3154100.1"/>
    <property type="molecule type" value="Genomic_DNA"/>
</dbReference>
<evidence type="ECO:0000256" key="1">
    <source>
        <dbReference type="SAM" id="MobiDB-lite"/>
    </source>
</evidence>